<comment type="caution">
    <text evidence="1">The sequence shown here is derived from an EMBL/GenBank/DDBJ whole genome shotgun (WGS) entry which is preliminary data.</text>
</comment>
<dbReference type="AlphaFoldDB" id="A0A2U1SLH7"/>
<accession>A0A2U1SLH7</accession>
<dbReference type="OrthoDB" id="8449119at2"/>
<sequence length="89" mass="10224">MPTTYLPRVTTADHELLRHSVDNYPADTHDKWLRLQAKEIANWRASGWDVVMIDVSAEDFDRYCRETKASPNFHTFRAIASAKAIGKFA</sequence>
<evidence type="ECO:0000313" key="2">
    <source>
        <dbReference type="Proteomes" id="UP000245137"/>
    </source>
</evidence>
<dbReference type="Proteomes" id="UP000245137">
    <property type="component" value="Unassembled WGS sequence"/>
</dbReference>
<dbReference type="RefSeq" id="WP_108918623.1">
    <property type="nucleotide sequence ID" value="NZ_BGJY01000001.1"/>
</dbReference>
<organism evidence="1 2">
    <name type="scientific">Methylosinus sporium</name>
    <dbReference type="NCBI Taxonomy" id="428"/>
    <lineage>
        <taxon>Bacteria</taxon>
        <taxon>Pseudomonadati</taxon>
        <taxon>Pseudomonadota</taxon>
        <taxon>Alphaproteobacteria</taxon>
        <taxon>Hyphomicrobiales</taxon>
        <taxon>Methylocystaceae</taxon>
        <taxon>Methylosinus</taxon>
    </lineage>
</organism>
<dbReference type="EMBL" id="PUIV01000053">
    <property type="protein sequence ID" value="PWB92468.1"/>
    <property type="molecule type" value="Genomic_DNA"/>
</dbReference>
<protein>
    <submittedName>
        <fullName evidence="1">Uncharacterized protein</fullName>
    </submittedName>
</protein>
<keyword evidence="2" id="KW-1185">Reference proteome</keyword>
<reference evidence="1 2" key="1">
    <citation type="journal article" date="2018" name="Appl. Microbiol. Biotechnol.">
        <title>Co-cultivation of the strictly anaerobic methanogen Methanosarcina barkeri with aerobic methanotrophs in an oxygen-limited membrane bioreactor.</title>
        <authorList>
            <person name="In 't Zandt M.H."/>
            <person name="van den Bosch T.J.M."/>
            <person name="Rijkers R."/>
            <person name="van Kessel M.A.H.J."/>
            <person name="Jetten M.S.M."/>
            <person name="Welte C.U."/>
        </authorList>
    </citation>
    <scope>NUCLEOTIDE SEQUENCE [LARGE SCALE GENOMIC DNA]</scope>
    <source>
        <strain evidence="1 2">DSM 17706</strain>
    </source>
</reference>
<gene>
    <name evidence="1" type="ORF">C5689_18020</name>
</gene>
<name>A0A2U1SLH7_METSR</name>
<proteinExistence type="predicted"/>
<evidence type="ECO:0000313" key="1">
    <source>
        <dbReference type="EMBL" id="PWB92468.1"/>
    </source>
</evidence>